<feature type="region of interest" description="Disordered" evidence="1">
    <location>
        <begin position="11"/>
        <end position="34"/>
    </location>
</feature>
<dbReference type="VEuPathDB" id="TriTrypDB:BSAL_67830"/>
<accession>A0A0S4IW37</accession>
<proteinExistence type="predicted"/>
<evidence type="ECO:0000313" key="2">
    <source>
        <dbReference type="EMBL" id="CUF95892.1"/>
    </source>
</evidence>
<organism evidence="2 3">
    <name type="scientific">Bodo saltans</name>
    <name type="common">Flagellated protozoan</name>
    <dbReference type="NCBI Taxonomy" id="75058"/>
    <lineage>
        <taxon>Eukaryota</taxon>
        <taxon>Discoba</taxon>
        <taxon>Euglenozoa</taxon>
        <taxon>Kinetoplastea</taxon>
        <taxon>Metakinetoplastina</taxon>
        <taxon>Eubodonida</taxon>
        <taxon>Bodonidae</taxon>
        <taxon>Bodo</taxon>
    </lineage>
</organism>
<keyword evidence="3" id="KW-1185">Reference proteome</keyword>
<dbReference type="AlphaFoldDB" id="A0A0S4IW37"/>
<gene>
    <name evidence="2" type="ORF">BSAL_67830</name>
</gene>
<dbReference type="Proteomes" id="UP000051952">
    <property type="component" value="Unassembled WGS sequence"/>
</dbReference>
<evidence type="ECO:0000256" key="1">
    <source>
        <dbReference type="SAM" id="MobiDB-lite"/>
    </source>
</evidence>
<sequence>MKCGNPFFRIGILARQNPDGEEGSPDEDQKSKEAAKVTAAAAPATTPLLQLVHPSRKSLTTYGAML</sequence>
<reference evidence="3" key="1">
    <citation type="submission" date="2015-09" db="EMBL/GenBank/DDBJ databases">
        <authorList>
            <consortium name="Pathogen Informatics"/>
        </authorList>
    </citation>
    <scope>NUCLEOTIDE SEQUENCE [LARGE SCALE GENOMIC DNA]</scope>
    <source>
        <strain evidence="3">Lake Konstanz</strain>
    </source>
</reference>
<name>A0A0S4IW37_BODSA</name>
<evidence type="ECO:0000313" key="3">
    <source>
        <dbReference type="Proteomes" id="UP000051952"/>
    </source>
</evidence>
<protein>
    <submittedName>
        <fullName evidence="2">Uncharacterized protein</fullName>
    </submittedName>
</protein>
<dbReference type="EMBL" id="CYKH01000462">
    <property type="protein sequence ID" value="CUF95892.1"/>
    <property type="molecule type" value="Genomic_DNA"/>
</dbReference>